<accession>A0A8S5SA66</accession>
<evidence type="ECO:0000313" key="1">
    <source>
        <dbReference type="EMBL" id="DAF47822.1"/>
    </source>
</evidence>
<dbReference type="EMBL" id="BK032560">
    <property type="protein sequence ID" value="DAF47822.1"/>
    <property type="molecule type" value="Genomic_DNA"/>
</dbReference>
<name>A0A8S5SA66_9CAUD</name>
<organism evidence="1">
    <name type="scientific">Siphoviridae sp. ctJjf17</name>
    <dbReference type="NCBI Taxonomy" id="2827839"/>
    <lineage>
        <taxon>Viruses</taxon>
        <taxon>Duplodnaviria</taxon>
        <taxon>Heunggongvirae</taxon>
        <taxon>Uroviricota</taxon>
        <taxon>Caudoviricetes</taxon>
    </lineage>
</organism>
<protein>
    <submittedName>
        <fullName evidence="1">Minor capsid protein</fullName>
    </submittedName>
</protein>
<dbReference type="Pfam" id="PF12691">
    <property type="entry name" value="Phage_tail_terminator_6"/>
    <property type="match status" value="1"/>
</dbReference>
<reference evidence="1" key="1">
    <citation type="journal article" date="2021" name="Proc. Natl. Acad. Sci. U.S.A.">
        <title>A Catalog of Tens of Thousands of Viruses from Human Metagenomes Reveals Hidden Associations with Chronic Diseases.</title>
        <authorList>
            <person name="Tisza M.J."/>
            <person name="Buck C.B."/>
        </authorList>
    </citation>
    <scope>NUCLEOTIDE SEQUENCE</scope>
    <source>
        <strain evidence="1">CtJjf17</strain>
    </source>
</reference>
<dbReference type="InterPro" id="IPR024411">
    <property type="entry name" value="Tail_terminator_phage"/>
</dbReference>
<proteinExistence type="predicted"/>
<sequence>MITNNDFQIVLCNYVNTLNLGLKARIDYFNEKDDLVINLISGGRVEQLFMDGSQEISLPYEIAVKSKDNQRANAIIWTTHSYLSQFGIKLPSLNNSYQFLEMEIAKPSVSGQDEQGFFIYTLTLTAKLEIKGD</sequence>